<keyword evidence="11" id="KW-1185">Reference proteome</keyword>
<comment type="similarity">
    <text evidence="2">Belongs to the HTP reductase family.</text>
</comment>
<dbReference type="SUPFAM" id="SSF53597">
    <property type="entry name" value="Dihydrofolate reductase-like"/>
    <property type="match status" value="1"/>
</dbReference>
<evidence type="ECO:0000256" key="3">
    <source>
        <dbReference type="ARBA" id="ARBA00012851"/>
    </source>
</evidence>
<dbReference type="GO" id="GO:0009231">
    <property type="term" value="P:riboflavin biosynthetic process"/>
    <property type="evidence" value="ECO:0007669"/>
    <property type="project" value="InterPro"/>
</dbReference>
<evidence type="ECO:0000259" key="9">
    <source>
        <dbReference type="Pfam" id="PF01872"/>
    </source>
</evidence>
<reference evidence="10 11" key="1">
    <citation type="journal article" date="2019" name="Sci. Rep.">
        <title>Comparative genomics of chytrid fungi reveal insights into the obligate biotrophic and pathogenic lifestyle of Synchytrium endobioticum.</title>
        <authorList>
            <person name="van de Vossenberg B.T.L.H."/>
            <person name="Warris S."/>
            <person name="Nguyen H.D.T."/>
            <person name="van Gent-Pelzer M.P.E."/>
            <person name="Joly D.L."/>
            <person name="van de Geest H.C."/>
            <person name="Bonants P.J.M."/>
            <person name="Smith D.S."/>
            <person name="Levesque C.A."/>
            <person name="van der Lee T.A.J."/>
        </authorList>
    </citation>
    <scope>NUCLEOTIDE SEQUENCE [LARGE SCALE GENOMIC DNA]</scope>
    <source>
        <strain evidence="10 11">CBS 675.73</strain>
    </source>
</reference>
<name>A0A507FUU3_9FUNG</name>
<evidence type="ECO:0000256" key="5">
    <source>
        <dbReference type="ARBA" id="ARBA00030073"/>
    </source>
</evidence>
<gene>
    <name evidence="10" type="ORF">CcCBS67573_g00284</name>
</gene>
<accession>A0A507FUU3</accession>
<organism evidence="10 11">
    <name type="scientific">Chytriomyces confervae</name>
    <dbReference type="NCBI Taxonomy" id="246404"/>
    <lineage>
        <taxon>Eukaryota</taxon>
        <taxon>Fungi</taxon>
        <taxon>Fungi incertae sedis</taxon>
        <taxon>Chytridiomycota</taxon>
        <taxon>Chytridiomycota incertae sedis</taxon>
        <taxon>Chytridiomycetes</taxon>
        <taxon>Chytridiales</taxon>
        <taxon>Chytriomycetaceae</taxon>
        <taxon>Chytriomyces</taxon>
    </lineage>
</organism>
<evidence type="ECO:0000313" key="11">
    <source>
        <dbReference type="Proteomes" id="UP000320333"/>
    </source>
</evidence>
<proteinExistence type="inferred from homology"/>
<evidence type="ECO:0000256" key="6">
    <source>
        <dbReference type="ARBA" id="ARBA00031630"/>
    </source>
</evidence>
<comment type="catalytic activity">
    <reaction evidence="7">
        <text>2,5-diamino-6-(1-D-ribitylamino)pyrimidin-4(3H)-one 5'-phosphate + NAD(+) = 2,5-diamino-6-(1-D-ribosylamino)pyrimidin-4(3H)-one 5'-phosphate + NADH + H(+)</text>
        <dbReference type="Rhea" id="RHEA:27274"/>
        <dbReference type="ChEBI" id="CHEBI:15378"/>
        <dbReference type="ChEBI" id="CHEBI:57540"/>
        <dbReference type="ChEBI" id="CHEBI:57945"/>
        <dbReference type="ChEBI" id="CHEBI:58890"/>
        <dbReference type="ChEBI" id="CHEBI:59545"/>
        <dbReference type="EC" id="1.1.1.302"/>
    </reaction>
</comment>
<dbReference type="Pfam" id="PF01872">
    <property type="entry name" value="RibD_C"/>
    <property type="match status" value="1"/>
</dbReference>
<evidence type="ECO:0000256" key="8">
    <source>
        <dbReference type="ARBA" id="ARBA00049020"/>
    </source>
</evidence>
<evidence type="ECO:0000256" key="1">
    <source>
        <dbReference type="ARBA" id="ARBA00003555"/>
    </source>
</evidence>
<dbReference type="OrthoDB" id="2096723at2759"/>
<dbReference type="EMBL" id="QEAP01000004">
    <property type="protein sequence ID" value="TPX78407.1"/>
    <property type="molecule type" value="Genomic_DNA"/>
</dbReference>
<comment type="catalytic activity">
    <reaction evidence="8">
        <text>2,5-diamino-6-(1-D-ribitylamino)pyrimidin-4(3H)-one 5'-phosphate + NADP(+) = 2,5-diamino-6-(1-D-ribosylamino)pyrimidin-4(3H)-one 5'-phosphate + NADPH + H(+)</text>
        <dbReference type="Rhea" id="RHEA:27278"/>
        <dbReference type="ChEBI" id="CHEBI:15378"/>
        <dbReference type="ChEBI" id="CHEBI:57783"/>
        <dbReference type="ChEBI" id="CHEBI:58349"/>
        <dbReference type="ChEBI" id="CHEBI:58890"/>
        <dbReference type="ChEBI" id="CHEBI:59545"/>
        <dbReference type="EC" id="1.1.1.302"/>
    </reaction>
</comment>
<evidence type="ECO:0000256" key="7">
    <source>
        <dbReference type="ARBA" id="ARBA00047550"/>
    </source>
</evidence>
<dbReference type="InterPro" id="IPR024072">
    <property type="entry name" value="DHFR-like_dom_sf"/>
</dbReference>
<comment type="caution">
    <text evidence="10">The sequence shown here is derived from an EMBL/GenBank/DDBJ whole genome shotgun (WGS) entry which is preliminary data.</text>
</comment>
<evidence type="ECO:0000313" key="10">
    <source>
        <dbReference type="EMBL" id="TPX78407.1"/>
    </source>
</evidence>
<dbReference type="Proteomes" id="UP000320333">
    <property type="component" value="Unassembled WGS sequence"/>
</dbReference>
<dbReference type="AlphaFoldDB" id="A0A507FUU3"/>
<evidence type="ECO:0000256" key="4">
    <source>
        <dbReference type="ARBA" id="ARBA00015035"/>
    </source>
</evidence>
<dbReference type="EC" id="1.1.1.302" evidence="3"/>
<comment type="function">
    <text evidence="1">Catalyzes an early step in riboflavin biosynthesis, the NADPH-dependent reduction of the ribose side chain of 2,5-diamino-6-ribosylamino-4(3H)-pyrimidinone 5'-phosphate, yielding 2,5-diamino-6-ribitylamino-4(3H)-pyrimidinone 5'-phosphate.</text>
</comment>
<dbReference type="GO" id="GO:0008703">
    <property type="term" value="F:5-amino-6-(5-phosphoribosylamino)uracil reductase activity"/>
    <property type="evidence" value="ECO:0007669"/>
    <property type="project" value="InterPro"/>
</dbReference>
<dbReference type="Gene3D" id="3.40.430.10">
    <property type="entry name" value="Dihydrofolate Reductase, subunit A"/>
    <property type="match status" value="1"/>
</dbReference>
<evidence type="ECO:0000256" key="2">
    <source>
        <dbReference type="ARBA" id="ARBA00009723"/>
    </source>
</evidence>
<sequence length="347" mass="38545">MAARVRPFLREFTAANVPMEEVIEFYGIDTAVIPVSMQRPYTWSNTVATIDGFMNFDSTPRVADWDKALKSRSNGENVINHKSKSTKDGSVHGSVESDVALKRHPQAGPFSLADYRLLNAGWIYADAVLSSGPCLRVDPFLRHVPVFEDMLSYRKNVLGKSSNPIHIVLTSSATSFDYTNQTMFNAADLHVVVITTPADCDSAKEAFILSRNTKSVSKLWSDETHAKAQGTVRFVALPLAKAAITVDLTVAMHWLRTELDVHCLEIDAGGSVVRRMIDFKLLDEVRLTQTGQLIGSHDETGSVRPSLFGSQGMDSYDSDHSVIFRTLGIRAIGDHHLFLRYALDYRH</sequence>
<protein>
    <recommendedName>
        <fullName evidence="4">2,5-diamino-6-ribosylamino-4(3H)-pyrimidinone 5'-phosphate reductase</fullName>
        <ecNumber evidence="3">1.1.1.302</ecNumber>
    </recommendedName>
    <alternativeName>
        <fullName evidence="6">2,5-diamino-6-(5-phospho-D-ribosylamino)pyrimidin-4(3H)-one reductase</fullName>
    </alternativeName>
    <alternativeName>
        <fullName evidence="5">2,5-diamino-6-ribitylamino-4(3H)-pyrimidinone 5'-phosphate synthase</fullName>
    </alternativeName>
</protein>
<dbReference type="InterPro" id="IPR002734">
    <property type="entry name" value="RibDG_C"/>
</dbReference>
<feature type="domain" description="Bacterial bifunctional deaminase-reductase C-terminal" evidence="9">
    <location>
        <begin position="153"/>
        <end position="314"/>
    </location>
</feature>